<comment type="caution">
    <text evidence="1">The sequence shown here is derived from an EMBL/GenBank/DDBJ whole genome shotgun (WGS) entry which is preliminary data.</text>
</comment>
<name>A0A835MWH3_9ROSI</name>
<proteinExistence type="predicted"/>
<keyword evidence="2" id="KW-1185">Reference proteome</keyword>
<evidence type="ECO:0000313" key="2">
    <source>
        <dbReference type="Proteomes" id="UP000657918"/>
    </source>
</evidence>
<gene>
    <name evidence="1" type="ORF">SADUNF_Sadunf05G0005000</name>
</gene>
<dbReference type="AlphaFoldDB" id="A0A835MWH3"/>
<reference evidence="1 2" key="1">
    <citation type="submission" date="2020-10" db="EMBL/GenBank/DDBJ databases">
        <title>Plant Genome Project.</title>
        <authorList>
            <person name="Zhang R.-G."/>
        </authorList>
    </citation>
    <scope>NUCLEOTIDE SEQUENCE [LARGE SCALE GENOMIC DNA]</scope>
    <source>
        <strain evidence="1">FAFU-HL-1</strain>
        <tissue evidence="1">Leaf</tissue>
    </source>
</reference>
<sequence length="79" mass="8821">MLCAGGRQLASTRPSISTYIETHARKQLKTSITDSIYNQRQHVAMSWIVIPHSTKGKNMKDKLALLVIAYVFLACNDSV</sequence>
<evidence type="ECO:0000313" key="1">
    <source>
        <dbReference type="EMBL" id="KAF9681472.1"/>
    </source>
</evidence>
<organism evidence="1 2">
    <name type="scientific">Salix dunnii</name>
    <dbReference type="NCBI Taxonomy" id="1413687"/>
    <lineage>
        <taxon>Eukaryota</taxon>
        <taxon>Viridiplantae</taxon>
        <taxon>Streptophyta</taxon>
        <taxon>Embryophyta</taxon>
        <taxon>Tracheophyta</taxon>
        <taxon>Spermatophyta</taxon>
        <taxon>Magnoliopsida</taxon>
        <taxon>eudicotyledons</taxon>
        <taxon>Gunneridae</taxon>
        <taxon>Pentapetalae</taxon>
        <taxon>rosids</taxon>
        <taxon>fabids</taxon>
        <taxon>Malpighiales</taxon>
        <taxon>Salicaceae</taxon>
        <taxon>Saliceae</taxon>
        <taxon>Salix</taxon>
    </lineage>
</organism>
<protein>
    <submittedName>
        <fullName evidence="1">Uncharacterized protein</fullName>
    </submittedName>
</protein>
<accession>A0A835MWH3</accession>
<dbReference type="EMBL" id="JADGMS010000005">
    <property type="protein sequence ID" value="KAF9681472.1"/>
    <property type="molecule type" value="Genomic_DNA"/>
</dbReference>
<dbReference type="Proteomes" id="UP000657918">
    <property type="component" value="Unassembled WGS sequence"/>
</dbReference>